<evidence type="ECO:0000256" key="1">
    <source>
        <dbReference type="ARBA" id="ARBA00000832"/>
    </source>
</evidence>
<evidence type="ECO:0000259" key="8">
    <source>
        <dbReference type="Pfam" id="PF01182"/>
    </source>
</evidence>
<dbReference type="GO" id="GO:0006098">
    <property type="term" value="P:pentose-phosphate shunt"/>
    <property type="evidence" value="ECO:0007669"/>
    <property type="project" value="UniProtKB-UniPathway"/>
</dbReference>
<comment type="function">
    <text evidence="2 7">Hydrolysis of 6-phosphogluconolactone to 6-phosphogluconate.</text>
</comment>
<dbReference type="SUPFAM" id="SSF100950">
    <property type="entry name" value="NagB/RpiA/CoA transferase-like"/>
    <property type="match status" value="1"/>
</dbReference>
<dbReference type="InterPro" id="IPR005900">
    <property type="entry name" value="6-phosphogluconolactonase_DevB"/>
</dbReference>
<keyword evidence="7" id="KW-0378">Hydrolase</keyword>
<dbReference type="Pfam" id="PF01182">
    <property type="entry name" value="Glucosamine_iso"/>
    <property type="match status" value="1"/>
</dbReference>
<reference evidence="9 10" key="1">
    <citation type="submission" date="2017-07" db="EMBL/GenBank/DDBJ databases">
        <authorList>
            <person name="Sun Z.S."/>
            <person name="Albrecht U."/>
            <person name="Echele G."/>
            <person name="Lee C.C."/>
        </authorList>
    </citation>
    <scope>NUCLEOTIDE SEQUENCE [LARGE SCALE GENOMIC DNA]</scope>
    <source>
        <strain evidence="9 10">CGMCC 1.12672</strain>
    </source>
</reference>
<dbReference type="InterPro" id="IPR037171">
    <property type="entry name" value="NagB/RpiA_transferase-like"/>
</dbReference>
<evidence type="ECO:0000256" key="6">
    <source>
        <dbReference type="ARBA" id="ARBA00020337"/>
    </source>
</evidence>
<evidence type="ECO:0000256" key="5">
    <source>
        <dbReference type="ARBA" id="ARBA00013198"/>
    </source>
</evidence>
<evidence type="ECO:0000256" key="3">
    <source>
        <dbReference type="ARBA" id="ARBA00004961"/>
    </source>
</evidence>
<feature type="domain" description="Glucosamine/galactosamine-6-phosphate isomerase" evidence="8">
    <location>
        <begin position="18"/>
        <end position="229"/>
    </location>
</feature>
<comment type="catalytic activity">
    <reaction evidence="1 7">
        <text>6-phospho-D-glucono-1,5-lactone + H2O = 6-phospho-D-gluconate + H(+)</text>
        <dbReference type="Rhea" id="RHEA:12556"/>
        <dbReference type="ChEBI" id="CHEBI:15377"/>
        <dbReference type="ChEBI" id="CHEBI:15378"/>
        <dbReference type="ChEBI" id="CHEBI:57955"/>
        <dbReference type="ChEBI" id="CHEBI:58759"/>
        <dbReference type="EC" id="3.1.1.31"/>
    </reaction>
</comment>
<comment type="similarity">
    <text evidence="4 7">Belongs to the glucosamine/galactosamine-6-phosphate isomerase family. 6-phosphogluconolactonase subfamily.</text>
</comment>
<dbReference type="GO" id="GO:0017057">
    <property type="term" value="F:6-phosphogluconolactonase activity"/>
    <property type="evidence" value="ECO:0007669"/>
    <property type="project" value="UniProtKB-UniRule"/>
</dbReference>
<evidence type="ECO:0000256" key="2">
    <source>
        <dbReference type="ARBA" id="ARBA00002681"/>
    </source>
</evidence>
<dbReference type="InterPro" id="IPR039104">
    <property type="entry name" value="6PGL"/>
</dbReference>
<comment type="pathway">
    <text evidence="3 7">Carbohydrate degradation; pentose phosphate pathway; D-ribulose 5-phosphate from D-glucose 6-phosphate (oxidative stage): step 2/3.</text>
</comment>
<dbReference type="PANTHER" id="PTHR11054:SF0">
    <property type="entry name" value="6-PHOSPHOGLUCONOLACTONASE"/>
    <property type="match status" value="1"/>
</dbReference>
<dbReference type="EMBL" id="OBMI01000002">
    <property type="protein sequence ID" value="SOB87090.1"/>
    <property type="molecule type" value="Genomic_DNA"/>
</dbReference>
<dbReference type="AlphaFoldDB" id="A0A285QYQ2"/>
<name>A0A285QYQ2_9SPHN</name>
<sequence>MQKDELMTTEIEWWDYDDAAEMAEAVAGDIGFVIESAIDARGAAVIALAGGKTPLPIYEHLAKAKLDWKRVTIVPGDERIVPLGDPLSNVTAIGKAFIPKGARVIPLVSATAPDHKAAGRAADALLQDLHWPLDLCLLGVGGDGHAASIFPGPDYDEALNGPRERRALGVMPEPLPKEAPVPRVTLSKAAITSARALMLAVTGGAKRQVIEDAVKEGASSPYPIGRILADTELPVDIHWAP</sequence>
<dbReference type="Gene3D" id="3.40.50.1360">
    <property type="match status" value="1"/>
</dbReference>
<keyword evidence="10" id="KW-1185">Reference proteome</keyword>
<evidence type="ECO:0000313" key="10">
    <source>
        <dbReference type="Proteomes" id="UP000219494"/>
    </source>
</evidence>
<accession>A0A285QYQ2</accession>
<dbReference type="CDD" id="cd01400">
    <property type="entry name" value="6PGL"/>
    <property type="match status" value="1"/>
</dbReference>
<protein>
    <recommendedName>
        <fullName evidence="6 7">6-phosphogluconolactonase</fullName>
        <shortName evidence="7">6PGL</shortName>
        <ecNumber evidence="5 7">3.1.1.31</ecNumber>
    </recommendedName>
</protein>
<dbReference type="PANTHER" id="PTHR11054">
    <property type="entry name" value="6-PHOSPHOGLUCONOLACTONASE"/>
    <property type="match status" value="1"/>
</dbReference>
<dbReference type="GO" id="GO:0005975">
    <property type="term" value="P:carbohydrate metabolic process"/>
    <property type="evidence" value="ECO:0007669"/>
    <property type="project" value="UniProtKB-UniRule"/>
</dbReference>
<evidence type="ECO:0000256" key="4">
    <source>
        <dbReference type="ARBA" id="ARBA00010662"/>
    </source>
</evidence>
<dbReference type="UniPathway" id="UPA00115">
    <property type="reaction ID" value="UER00409"/>
</dbReference>
<gene>
    <name evidence="7" type="primary">pgl</name>
    <name evidence="9" type="ORF">SAMN06297144_2211</name>
</gene>
<dbReference type="InterPro" id="IPR006148">
    <property type="entry name" value="Glc/Gal-6P_isomerase"/>
</dbReference>
<evidence type="ECO:0000313" key="9">
    <source>
        <dbReference type="EMBL" id="SOB87090.1"/>
    </source>
</evidence>
<proteinExistence type="inferred from homology"/>
<dbReference type="Proteomes" id="UP000219494">
    <property type="component" value="Unassembled WGS sequence"/>
</dbReference>
<dbReference type="EC" id="3.1.1.31" evidence="5 7"/>
<dbReference type="NCBIfam" id="TIGR01198">
    <property type="entry name" value="pgl"/>
    <property type="match status" value="1"/>
</dbReference>
<evidence type="ECO:0000256" key="7">
    <source>
        <dbReference type="RuleBase" id="RU365095"/>
    </source>
</evidence>
<organism evidence="9 10">
    <name type="scientific">Sphingomonas guangdongensis</name>
    <dbReference type="NCBI Taxonomy" id="1141890"/>
    <lineage>
        <taxon>Bacteria</taxon>
        <taxon>Pseudomonadati</taxon>
        <taxon>Pseudomonadota</taxon>
        <taxon>Alphaproteobacteria</taxon>
        <taxon>Sphingomonadales</taxon>
        <taxon>Sphingomonadaceae</taxon>
        <taxon>Sphingomonas</taxon>
    </lineage>
</organism>